<feature type="domain" description="BRCT" evidence="4">
    <location>
        <begin position="41"/>
        <end position="112"/>
    </location>
</feature>
<feature type="compositionally biased region" description="Polar residues" evidence="3">
    <location>
        <begin position="221"/>
        <end position="234"/>
    </location>
</feature>
<keyword evidence="7" id="KW-1185">Reference proteome</keyword>
<reference evidence="6" key="1">
    <citation type="journal article" date="2020" name="Fungal Divers.">
        <title>Resolving the Mortierellaceae phylogeny through synthesis of multi-gene phylogenetics and phylogenomics.</title>
        <authorList>
            <person name="Vandepol N."/>
            <person name="Liber J."/>
            <person name="Desiro A."/>
            <person name="Na H."/>
            <person name="Kennedy M."/>
            <person name="Barry K."/>
            <person name="Grigoriev I.V."/>
            <person name="Miller A.N."/>
            <person name="O'Donnell K."/>
            <person name="Stajich J.E."/>
            <person name="Bonito G."/>
        </authorList>
    </citation>
    <scope>NUCLEOTIDE SEQUENCE</scope>
    <source>
        <strain evidence="6">KOD1015</strain>
    </source>
</reference>
<feature type="region of interest" description="Disordered" evidence="3">
    <location>
        <begin position="780"/>
        <end position="825"/>
    </location>
</feature>
<gene>
    <name evidence="6" type="primary">REV1</name>
    <name evidence="6" type="ORF">BGW38_001376</name>
</gene>
<dbReference type="Gene3D" id="6.10.250.1490">
    <property type="match status" value="1"/>
</dbReference>
<dbReference type="InterPro" id="IPR001126">
    <property type="entry name" value="UmuC"/>
</dbReference>
<sequence>MQEQEDDPYAAVEYRDYASYFRNKRQKLQNQNDERASAAPNVSQIFEGVIVYVNGYTDPPSHLSKSQITHIIASNLTQAKMKEFKNYKVAKPEWVVESIKANTLLPWHRFNVLRTPSSFPKLESSMNLKASQRSPIATDLAVSGVAPISGSELQDSSLGYLDENENDMIASLLDQHPDVQHESDFGLDQRNQSLEHSNTSATNNGMMLDKADPTGALSLDDSVNPSLSIENQPTDPLKGHPYTPSLIPPDLSKELASKRREPSVPIDQTESLQMQPGGVDNRHPTLIELSVPWNRLNSSVQPGFVEKYYQSSRLHYLSAWKAKLREVTALYQKKRPTVLSKSKVRMIMHVDFDCFFASVASRGKPELVDKPIGVAHGSGGSTSNSEIASCNYKAREFGVKNGMHLKSARALCPDLVVVPYEFQQYEDISIEFYKILLGNSDELQAVSVDEALVDVTSKCFPCWGSKGGAAIKSGQLGTPAQLHPKVFAQKIRERIYETTGCHASVGIGPNVLLAKLATKRAKPHGQYIWQGAPGSEETILELQGPQTILTTAPPVIAPDAAVSIDDASSQSQQDDELINTKVTQPAKRLGVKDLPGVGSKITRELEERLSVSTILELQKVTREVLQQVCGAKTGDMLYKYCRGIDDSTLESDRDKARQSVSAEISWGVRFENQIQVEVFVNDLAMEVSRRLIEIDMKGRSVVMKVMKRNPAVKGHWKHLGHGPVDQFARTGQLSAFTDDPNLIAKESLKLLQQFNFDVLDIRETYENIAAEILKGEGDSALTKNEYGNPDGSTRHDDKPKSEEWKELEAVDPVGQEDQGNDTVIDQDTDNAQQQDLPSPQICKEEDTAEWVEAMQSMRPRLLECREIGELRGLVDAWKESTLLRLPQSTREAEGGSSSRSSSGQTGLIDIGPCPEDVEQFIEFVVQVVEMERDLERVRLLLSWLLRRVQAGGIPPAHPELLEGHRMTWDAAWEVISGAVQERVAMLYGGSLSLS</sequence>
<comment type="caution">
    <text evidence="6">The sequence shown here is derived from an EMBL/GenBank/DDBJ whole genome shotgun (WGS) entry which is preliminary data.</text>
</comment>
<dbReference type="Gene3D" id="3.40.50.10190">
    <property type="entry name" value="BRCT domain"/>
    <property type="match status" value="1"/>
</dbReference>
<dbReference type="Pfam" id="PF11799">
    <property type="entry name" value="IMS_C"/>
    <property type="match status" value="1"/>
</dbReference>
<dbReference type="GO" id="GO:0017125">
    <property type="term" value="F:deoxycytidyl transferase activity"/>
    <property type="evidence" value="ECO:0007669"/>
    <property type="project" value="TreeGrafter"/>
</dbReference>
<dbReference type="OrthoDB" id="427711at2759"/>
<dbReference type="Pfam" id="PF00817">
    <property type="entry name" value="IMS"/>
    <property type="match status" value="1"/>
</dbReference>
<dbReference type="InterPro" id="IPR031991">
    <property type="entry name" value="Rev1_C"/>
</dbReference>
<dbReference type="GO" id="GO:0042276">
    <property type="term" value="P:error-prone translesion synthesis"/>
    <property type="evidence" value="ECO:0007669"/>
    <property type="project" value="TreeGrafter"/>
</dbReference>
<feature type="region of interest" description="Disordered" evidence="3">
    <location>
        <begin position="887"/>
        <end position="907"/>
    </location>
</feature>
<dbReference type="Gene3D" id="1.20.58.1280">
    <property type="entry name" value="DNA repair protein Rev1, C-terminal domain"/>
    <property type="match status" value="1"/>
</dbReference>
<evidence type="ECO:0000256" key="2">
    <source>
        <dbReference type="ARBA" id="ARBA00022634"/>
    </source>
</evidence>
<dbReference type="InterPro" id="IPR036420">
    <property type="entry name" value="BRCT_dom_sf"/>
</dbReference>
<dbReference type="InterPro" id="IPR053848">
    <property type="entry name" value="IMS_HHH_1"/>
</dbReference>
<dbReference type="Proteomes" id="UP000780801">
    <property type="component" value="Unassembled WGS sequence"/>
</dbReference>
<dbReference type="SUPFAM" id="SSF56672">
    <property type="entry name" value="DNA/RNA polymerases"/>
    <property type="match status" value="2"/>
</dbReference>
<feature type="compositionally biased region" description="Basic and acidic residues" evidence="3">
    <location>
        <begin position="792"/>
        <end position="808"/>
    </location>
</feature>
<dbReference type="SUPFAM" id="SSF100879">
    <property type="entry name" value="Lesion bypass DNA polymerase (Y-family), little finger domain"/>
    <property type="match status" value="1"/>
</dbReference>
<evidence type="ECO:0000256" key="3">
    <source>
        <dbReference type="SAM" id="MobiDB-lite"/>
    </source>
</evidence>
<dbReference type="PROSITE" id="PS50172">
    <property type="entry name" value="BRCT"/>
    <property type="match status" value="1"/>
</dbReference>
<dbReference type="PANTHER" id="PTHR45990">
    <property type="entry name" value="DNA REPAIR PROTEIN REV1"/>
    <property type="match status" value="1"/>
</dbReference>
<dbReference type="PROSITE" id="PS50173">
    <property type="entry name" value="UMUC"/>
    <property type="match status" value="1"/>
</dbReference>
<dbReference type="GO" id="GO:0006281">
    <property type="term" value="P:DNA repair"/>
    <property type="evidence" value="ECO:0007669"/>
    <property type="project" value="InterPro"/>
</dbReference>
<evidence type="ECO:0000259" key="5">
    <source>
        <dbReference type="PROSITE" id="PS50173"/>
    </source>
</evidence>
<evidence type="ECO:0000259" key="4">
    <source>
        <dbReference type="PROSITE" id="PS50172"/>
    </source>
</evidence>
<feature type="region of interest" description="Disordered" evidence="3">
    <location>
        <begin position="195"/>
        <end position="250"/>
    </location>
</feature>
<dbReference type="SUPFAM" id="SSF52113">
    <property type="entry name" value="BRCT domain"/>
    <property type="match status" value="1"/>
</dbReference>
<dbReference type="GO" id="GO:0070987">
    <property type="term" value="P:error-free translesion synthesis"/>
    <property type="evidence" value="ECO:0007669"/>
    <property type="project" value="TreeGrafter"/>
</dbReference>
<evidence type="ECO:0000313" key="7">
    <source>
        <dbReference type="Proteomes" id="UP000780801"/>
    </source>
</evidence>
<keyword evidence="6" id="KW-0808">Transferase</keyword>
<name>A0A9P6FTJ0_9FUNG</name>
<accession>A0A9P6FTJ0</accession>
<dbReference type="AlphaFoldDB" id="A0A9P6FTJ0"/>
<feature type="compositionally biased region" description="Polar residues" evidence="3">
    <location>
        <begin position="195"/>
        <end position="205"/>
    </location>
</feature>
<evidence type="ECO:0000313" key="6">
    <source>
        <dbReference type="EMBL" id="KAF9581565.1"/>
    </source>
</evidence>
<dbReference type="GO" id="GO:0003684">
    <property type="term" value="F:damaged DNA binding"/>
    <property type="evidence" value="ECO:0007669"/>
    <property type="project" value="InterPro"/>
</dbReference>
<dbReference type="InterPro" id="IPR017961">
    <property type="entry name" value="DNA_pol_Y-fam_little_finger"/>
</dbReference>
<feature type="compositionally biased region" description="Low complexity" evidence="3">
    <location>
        <begin position="894"/>
        <end position="903"/>
    </location>
</feature>
<keyword evidence="2" id="KW-0237">DNA synthesis</keyword>
<dbReference type="GO" id="GO:0005634">
    <property type="term" value="C:nucleus"/>
    <property type="evidence" value="ECO:0007669"/>
    <property type="project" value="TreeGrafter"/>
</dbReference>
<dbReference type="InterPro" id="IPR038401">
    <property type="entry name" value="Rev1_C_sf"/>
</dbReference>
<dbReference type="GO" id="GO:0003887">
    <property type="term" value="F:DNA-directed DNA polymerase activity"/>
    <property type="evidence" value="ECO:0007669"/>
    <property type="project" value="InterPro"/>
</dbReference>
<dbReference type="InterPro" id="IPR001357">
    <property type="entry name" value="BRCT_dom"/>
</dbReference>
<protein>
    <submittedName>
        <fullName evidence="6">Deoxycytidyl transferase</fullName>
    </submittedName>
</protein>
<dbReference type="Pfam" id="PF21999">
    <property type="entry name" value="IMS_HHH_1"/>
    <property type="match status" value="1"/>
</dbReference>
<dbReference type="Gene3D" id="1.10.150.20">
    <property type="entry name" value="5' to 3' exonuclease, C-terminal subdomain"/>
    <property type="match status" value="1"/>
</dbReference>
<dbReference type="InterPro" id="IPR043128">
    <property type="entry name" value="Rev_trsase/Diguanyl_cyclase"/>
</dbReference>
<evidence type="ECO:0000256" key="1">
    <source>
        <dbReference type="ARBA" id="ARBA00010945"/>
    </source>
</evidence>
<dbReference type="EMBL" id="JAABOA010001431">
    <property type="protein sequence ID" value="KAF9581565.1"/>
    <property type="molecule type" value="Genomic_DNA"/>
</dbReference>
<dbReference type="Gene3D" id="3.30.1490.100">
    <property type="entry name" value="DNA polymerase, Y-family, little finger domain"/>
    <property type="match status" value="1"/>
</dbReference>
<dbReference type="InterPro" id="IPR036775">
    <property type="entry name" value="DNA_pol_Y-fam_lit_finger_sf"/>
</dbReference>
<organism evidence="6 7">
    <name type="scientific">Lunasporangiospora selenospora</name>
    <dbReference type="NCBI Taxonomy" id="979761"/>
    <lineage>
        <taxon>Eukaryota</taxon>
        <taxon>Fungi</taxon>
        <taxon>Fungi incertae sedis</taxon>
        <taxon>Mucoromycota</taxon>
        <taxon>Mortierellomycotina</taxon>
        <taxon>Mortierellomycetes</taxon>
        <taxon>Mortierellales</taxon>
        <taxon>Mortierellaceae</taxon>
        <taxon>Lunasporangiospora</taxon>
    </lineage>
</organism>
<dbReference type="Pfam" id="PF16727">
    <property type="entry name" value="REV1_C"/>
    <property type="match status" value="1"/>
</dbReference>
<proteinExistence type="inferred from homology"/>
<comment type="similarity">
    <text evidence="1">Belongs to the DNA polymerase type-Y family.</text>
</comment>
<feature type="domain" description="UmuC" evidence="5">
    <location>
        <begin position="347"/>
        <end position="528"/>
    </location>
</feature>
<dbReference type="Gene3D" id="3.30.70.270">
    <property type="match status" value="1"/>
</dbReference>
<dbReference type="InterPro" id="IPR043502">
    <property type="entry name" value="DNA/RNA_pol_sf"/>
</dbReference>
<dbReference type="Gene3D" id="3.40.1170.60">
    <property type="match status" value="1"/>
</dbReference>
<dbReference type="PANTHER" id="PTHR45990:SF1">
    <property type="entry name" value="DNA REPAIR PROTEIN REV1"/>
    <property type="match status" value="1"/>
</dbReference>